<feature type="transmembrane region" description="Helical" evidence="1">
    <location>
        <begin position="82"/>
        <end position="107"/>
    </location>
</feature>
<feature type="transmembrane region" description="Helical" evidence="1">
    <location>
        <begin position="189"/>
        <end position="211"/>
    </location>
</feature>
<feature type="transmembrane region" description="Helical" evidence="1">
    <location>
        <begin position="119"/>
        <end position="138"/>
    </location>
</feature>
<dbReference type="InterPro" id="IPR018750">
    <property type="entry name" value="DUF2306_membrane"/>
</dbReference>
<dbReference type="Pfam" id="PF10067">
    <property type="entry name" value="DUF2306"/>
    <property type="match status" value="1"/>
</dbReference>
<organism evidence="2 3">
    <name type="scientific">Prymnesium parvum</name>
    <name type="common">Toxic golden alga</name>
    <dbReference type="NCBI Taxonomy" id="97485"/>
    <lineage>
        <taxon>Eukaryota</taxon>
        <taxon>Haptista</taxon>
        <taxon>Haptophyta</taxon>
        <taxon>Prymnesiophyceae</taxon>
        <taxon>Prymnesiales</taxon>
        <taxon>Prymnesiaceae</taxon>
        <taxon>Prymnesium</taxon>
    </lineage>
</organism>
<dbReference type="AlphaFoldDB" id="A0AB34K4D7"/>
<feature type="transmembrane region" description="Helical" evidence="1">
    <location>
        <begin position="158"/>
        <end position="177"/>
    </location>
</feature>
<keyword evidence="1" id="KW-0812">Transmembrane</keyword>
<accession>A0AB34K4D7</accession>
<proteinExistence type="predicted"/>
<feature type="transmembrane region" description="Helical" evidence="1">
    <location>
        <begin position="274"/>
        <end position="296"/>
    </location>
</feature>
<evidence type="ECO:0008006" key="4">
    <source>
        <dbReference type="Google" id="ProtNLM"/>
    </source>
</evidence>
<protein>
    <recommendedName>
        <fullName evidence="4">Dolichol kinase</fullName>
    </recommendedName>
</protein>
<feature type="transmembrane region" description="Helical" evidence="1">
    <location>
        <begin position="380"/>
        <end position="406"/>
    </location>
</feature>
<name>A0AB34K4D7_PRYPA</name>
<dbReference type="Proteomes" id="UP001515480">
    <property type="component" value="Unassembled WGS sequence"/>
</dbReference>
<keyword evidence="3" id="KW-1185">Reference proteome</keyword>
<comment type="caution">
    <text evidence="2">The sequence shown here is derived from an EMBL/GenBank/DDBJ whole genome shotgun (WGS) entry which is preliminary data.</text>
</comment>
<keyword evidence="1" id="KW-1133">Transmembrane helix</keyword>
<gene>
    <name evidence="2" type="ORF">AB1Y20_000061</name>
</gene>
<sequence>MEEEGLLRQAAEAEARPHATSSYLVWLAAEGLPSSSSSGAACLLFALYSLRMWTPLAWHAHAYVPMLSPIYRQVEHWAAERAAALAVMVHVSCGVVMLLAIVLQLDAPTRHARPRLHRWIGRLYVLAGAASLTALQWLRPTAGACSGRRADPMMQSFISASTVAWVAATAFALDAIIRRHDVQSHSRAMLVSALVAAVPIFQRVLNALLLAPAAMALRCAYCWIVHAQLPFHARWGDPADLSSLMFGPAAPDGVKDRSSPLVFTLDGYGESEHAAFGVSAWLALLLVLGAPAACWLSPPVREEILGVADGALHAAETAELPRLAATYSLSYLRKAVRLSAACGHGICRRLHCFAIPTSVLAFLFFLVLPLLLAVSVELGLIVIAVGVVTALPCIVSVLAIAVVIPVDGLVRASMKLFLAST</sequence>
<keyword evidence="1" id="KW-0472">Membrane</keyword>
<evidence type="ECO:0000256" key="1">
    <source>
        <dbReference type="SAM" id="Phobius"/>
    </source>
</evidence>
<evidence type="ECO:0000313" key="3">
    <source>
        <dbReference type="Proteomes" id="UP001515480"/>
    </source>
</evidence>
<dbReference type="EMBL" id="JBGBPQ010000001">
    <property type="protein sequence ID" value="KAL1529101.1"/>
    <property type="molecule type" value="Genomic_DNA"/>
</dbReference>
<evidence type="ECO:0000313" key="2">
    <source>
        <dbReference type="EMBL" id="KAL1529101.1"/>
    </source>
</evidence>
<feature type="transmembrane region" description="Helical" evidence="1">
    <location>
        <begin position="353"/>
        <end position="374"/>
    </location>
</feature>
<reference evidence="2 3" key="1">
    <citation type="journal article" date="2024" name="Science">
        <title>Giant polyketide synthase enzymes in the biosynthesis of giant marine polyether toxins.</title>
        <authorList>
            <person name="Fallon T.R."/>
            <person name="Shende V.V."/>
            <person name="Wierzbicki I.H."/>
            <person name="Pendleton A.L."/>
            <person name="Watervoot N.F."/>
            <person name="Auber R.P."/>
            <person name="Gonzalez D.J."/>
            <person name="Wisecaver J.H."/>
            <person name="Moore B.S."/>
        </authorList>
    </citation>
    <scope>NUCLEOTIDE SEQUENCE [LARGE SCALE GENOMIC DNA]</scope>
    <source>
        <strain evidence="2 3">12B1</strain>
    </source>
</reference>